<proteinExistence type="predicted"/>
<keyword evidence="3" id="KW-1185">Reference proteome</keyword>
<feature type="transmembrane region" description="Helical" evidence="1">
    <location>
        <begin position="66"/>
        <end position="94"/>
    </location>
</feature>
<evidence type="ECO:0008006" key="4">
    <source>
        <dbReference type="Google" id="ProtNLM"/>
    </source>
</evidence>
<protein>
    <recommendedName>
        <fullName evidence="4">DoxX family membrane protein</fullName>
    </recommendedName>
</protein>
<dbReference type="EMBL" id="JBHSPT010000023">
    <property type="protein sequence ID" value="MFC6055791.1"/>
    <property type="molecule type" value="Genomic_DNA"/>
</dbReference>
<name>A0ABW1LW00_9ACTN</name>
<keyword evidence="1" id="KW-1133">Transmembrane helix</keyword>
<evidence type="ECO:0000313" key="3">
    <source>
        <dbReference type="Proteomes" id="UP001596242"/>
    </source>
</evidence>
<evidence type="ECO:0000256" key="1">
    <source>
        <dbReference type="SAM" id="Phobius"/>
    </source>
</evidence>
<accession>A0ABW1LW00</accession>
<comment type="caution">
    <text evidence="2">The sequence shown here is derived from an EMBL/GenBank/DDBJ whole genome shotgun (WGS) entry which is preliminary data.</text>
</comment>
<dbReference type="Proteomes" id="UP001596242">
    <property type="component" value="Unassembled WGS sequence"/>
</dbReference>
<dbReference type="RefSeq" id="WP_386395440.1">
    <property type="nucleotide sequence ID" value="NZ_JBHSPT010000023.1"/>
</dbReference>
<keyword evidence="1" id="KW-0812">Transmembrane</keyword>
<reference evidence="3" key="1">
    <citation type="journal article" date="2019" name="Int. J. Syst. Evol. Microbiol.">
        <title>The Global Catalogue of Microorganisms (GCM) 10K type strain sequencing project: providing services to taxonomists for standard genome sequencing and annotation.</title>
        <authorList>
            <consortium name="The Broad Institute Genomics Platform"/>
            <consortium name="The Broad Institute Genome Sequencing Center for Infectious Disease"/>
            <person name="Wu L."/>
            <person name="Ma J."/>
        </authorList>
    </citation>
    <scope>NUCLEOTIDE SEQUENCE [LARGE SCALE GENOMIC DNA]</scope>
    <source>
        <strain evidence="3">JCM 12763</strain>
    </source>
</reference>
<organism evidence="2 3">
    <name type="scientific">Streptomyces pratens</name>
    <dbReference type="NCBI Taxonomy" id="887456"/>
    <lineage>
        <taxon>Bacteria</taxon>
        <taxon>Bacillati</taxon>
        <taxon>Actinomycetota</taxon>
        <taxon>Actinomycetes</taxon>
        <taxon>Kitasatosporales</taxon>
        <taxon>Streptomycetaceae</taxon>
        <taxon>Streptomyces</taxon>
    </lineage>
</organism>
<keyword evidence="1" id="KW-0472">Membrane</keyword>
<gene>
    <name evidence="2" type="ORF">ACFP50_10085</name>
</gene>
<evidence type="ECO:0000313" key="2">
    <source>
        <dbReference type="EMBL" id="MFC6055791.1"/>
    </source>
</evidence>
<sequence>MRLPIELRHVAPRLATGAFLLNSGLSKRVVDEETAAQLHGMAKNTYPFLGKVPAATFARLLSAGEITLGAALLLPVVPTVVAGAGLAAFSSALLGMYLRTPGMREEGSLRPTQQGTPLAKDVWMLGVGIGFVVDEMTRDRR</sequence>